<feature type="non-terminal residue" evidence="5">
    <location>
        <position position="1"/>
    </location>
</feature>
<evidence type="ECO:0000313" key="6">
    <source>
        <dbReference type="Proteomes" id="UP000228934"/>
    </source>
</evidence>
<gene>
    <name evidence="5" type="ORF">AB205_0152960</name>
</gene>
<dbReference type="AlphaFoldDB" id="A0A2G9QHN1"/>
<dbReference type="OrthoDB" id="506498at2759"/>
<name>A0A2G9QHN1_AQUCT</name>
<evidence type="ECO:0000256" key="1">
    <source>
        <dbReference type="ARBA" id="ARBA00008361"/>
    </source>
</evidence>
<dbReference type="EMBL" id="KV993359">
    <property type="protein sequence ID" value="PIO15104.1"/>
    <property type="molecule type" value="Genomic_DNA"/>
</dbReference>
<protein>
    <recommendedName>
        <fullName evidence="4">Methyltransferase type 11 domain-containing protein</fullName>
    </recommendedName>
</protein>
<dbReference type="InterPro" id="IPR013216">
    <property type="entry name" value="Methyltransf_11"/>
</dbReference>
<keyword evidence="2" id="KW-0489">Methyltransferase</keyword>
<dbReference type="Pfam" id="PF08241">
    <property type="entry name" value="Methyltransf_11"/>
    <property type="match status" value="1"/>
</dbReference>
<evidence type="ECO:0000256" key="2">
    <source>
        <dbReference type="ARBA" id="ARBA00022603"/>
    </source>
</evidence>
<evidence type="ECO:0000256" key="3">
    <source>
        <dbReference type="ARBA" id="ARBA00022679"/>
    </source>
</evidence>
<accession>A0A2G9QHN1</accession>
<dbReference type="Proteomes" id="UP000228934">
    <property type="component" value="Unassembled WGS sequence"/>
</dbReference>
<keyword evidence="3" id="KW-0808">Transferase</keyword>
<dbReference type="Gene3D" id="3.40.50.150">
    <property type="entry name" value="Vaccinia Virus protein VP39"/>
    <property type="match status" value="1"/>
</dbReference>
<dbReference type="GO" id="GO:0008757">
    <property type="term" value="F:S-adenosylmethionine-dependent methyltransferase activity"/>
    <property type="evidence" value="ECO:0007669"/>
    <property type="project" value="InterPro"/>
</dbReference>
<feature type="domain" description="Methyltransferase type 11" evidence="4">
    <location>
        <begin position="9"/>
        <end position="101"/>
    </location>
</feature>
<dbReference type="PANTHER" id="PTHR44942">
    <property type="entry name" value="METHYLTRANSF_11 DOMAIN-CONTAINING PROTEIN"/>
    <property type="match status" value="1"/>
</dbReference>
<organism evidence="5 6">
    <name type="scientific">Aquarana catesbeiana</name>
    <name type="common">American bullfrog</name>
    <name type="synonym">Rana catesbeiana</name>
    <dbReference type="NCBI Taxonomy" id="8400"/>
    <lineage>
        <taxon>Eukaryota</taxon>
        <taxon>Metazoa</taxon>
        <taxon>Chordata</taxon>
        <taxon>Craniata</taxon>
        <taxon>Vertebrata</taxon>
        <taxon>Euteleostomi</taxon>
        <taxon>Amphibia</taxon>
        <taxon>Batrachia</taxon>
        <taxon>Anura</taxon>
        <taxon>Neobatrachia</taxon>
        <taxon>Ranoidea</taxon>
        <taxon>Ranidae</taxon>
        <taxon>Aquarana</taxon>
    </lineage>
</organism>
<dbReference type="PANTHER" id="PTHR44942:SF4">
    <property type="entry name" value="METHYLTRANSFERASE TYPE 11 DOMAIN-CONTAINING PROTEIN"/>
    <property type="match status" value="1"/>
</dbReference>
<dbReference type="CDD" id="cd02440">
    <property type="entry name" value="AdoMet_MTases"/>
    <property type="match status" value="1"/>
</dbReference>
<dbReference type="SUPFAM" id="SSF53335">
    <property type="entry name" value="S-adenosyl-L-methionine-dependent methyltransferases"/>
    <property type="match status" value="1"/>
</dbReference>
<dbReference type="GO" id="GO:0032259">
    <property type="term" value="P:methylation"/>
    <property type="evidence" value="ECO:0007669"/>
    <property type="project" value="UniProtKB-KW"/>
</dbReference>
<feature type="non-terminal residue" evidence="5">
    <location>
        <position position="150"/>
    </location>
</feature>
<evidence type="ECO:0000259" key="4">
    <source>
        <dbReference type="Pfam" id="PF08241"/>
    </source>
</evidence>
<dbReference type="InterPro" id="IPR029063">
    <property type="entry name" value="SAM-dependent_MTases_sf"/>
</dbReference>
<reference evidence="6" key="1">
    <citation type="journal article" date="2017" name="Nat. Commun.">
        <title>The North American bullfrog draft genome provides insight into hormonal regulation of long noncoding RNA.</title>
        <authorList>
            <person name="Hammond S.A."/>
            <person name="Warren R.L."/>
            <person name="Vandervalk B.P."/>
            <person name="Kucuk E."/>
            <person name="Khan H."/>
            <person name="Gibb E.A."/>
            <person name="Pandoh P."/>
            <person name="Kirk H."/>
            <person name="Zhao Y."/>
            <person name="Jones M."/>
            <person name="Mungall A.J."/>
            <person name="Coope R."/>
            <person name="Pleasance S."/>
            <person name="Moore R.A."/>
            <person name="Holt R.A."/>
            <person name="Round J.M."/>
            <person name="Ohora S."/>
            <person name="Walle B.V."/>
            <person name="Veldhoen N."/>
            <person name="Helbing C.C."/>
            <person name="Birol I."/>
        </authorList>
    </citation>
    <scope>NUCLEOTIDE SEQUENCE [LARGE SCALE GENOMIC DNA]</scope>
</reference>
<evidence type="ECO:0000313" key="5">
    <source>
        <dbReference type="EMBL" id="PIO15104.1"/>
    </source>
</evidence>
<sequence>FSKPYGFAVDVGCGTGQNTRILAPYFKKVLGIDISEAQAEEAKKATVSPNVTYSICPAEEMSVGEASVDLLTSSVAAHYFTIEPFLKEVDRILKPGGCLAIFTFLPSIEVHYKDCSEQMTQVFAETFPMYPIYLQTKPEEAKKMMRTAEE</sequence>
<comment type="similarity">
    <text evidence="1">Belongs to the methyltransferase superfamily.</text>
</comment>
<keyword evidence="6" id="KW-1185">Reference proteome</keyword>
<proteinExistence type="inferred from homology"/>
<dbReference type="InterPro" id="IPR051052">
    <property type="entry name" value="Diverse_substrate_MTase"/>
</dbReference>